<evidence type="ECO:0000256" key="3">
    <source>
        <dbReference type="ARBA" id="ARBA00023163"/>
    </source>
</evidence>
<accession>A0A2G6K8E4</accession>
<dbReference type="InterPro" id="IPR029442">
    <property type="entry name" value="GyrI-like"/>
</dbReference>
<dbReference type="InterPro" id="IPR010499">
    <property type="entry name" value="AraC_E-bd"/>
</dbReference>
<dbReference type="PRINTS" id="PR00032">
    <property type="entry name" value="HTHARAC"/>
</dbReference>
<dbReference type="InterPro" id="IPR009057">
    <property type="entry name" value="Homeodomain-like_sf"/>
</dbReference>
<keyword evidence="2" id="KW-0238">DNA-binding</keyword>
<protein>
    <submittedName>
        <fullName evidence="5">AraC family transcriptional regulator</fullName>
    </submittedName>
</protein>
<dbReference type="PROSITE" id="PS00041">
    <property type="entry name" value="HTH_ARAC_FAMILY_1"/>
    <property type="match status" value="1"/>
</dbReference>
<keyword evidence="1" id="KW-0805">Transcription regulation</keyword>
<evidence type="ECO:0000259" key="4">
    <source>
        <dbReference type="PROSITE" id="PS01124"/>
    </source>
</evidence>
<dbReference type="InterPro" id="IPR018062">
    <property type="entry name" value="HTH_AraC-typ_CS"/>
</dbReference>
<proteinExistence type="predicted"/>
<dbReference type="EMBL" id="PDSK01000134">
    <property type="protein sequence ID" value="PIE31650.1"/>
    <property type="molecule type" value="Genomic_DNA"/>
</dbReference>
<keyword evidence="3" id="KW-0804">Transcription</keyword>
<name>A0A2G6K8E4_9BACT</name>
<dbReference type="Pfam" id="PF12833">
    <property type="entry name" value="HTH_18"/>
    <property type="match status" value="1"/>
</dbReference>
<evidence type="ECO:0000256" key="2">
    <source>
        <dbReference type="ARBA" id="ARBA00023125"/>
    </source>
</evidence>
<dbReference type="GO" id="GO:0043565">
    <property type="term" value="F:sequence-specific DNA binding"/>
    <property type="evidence" value="ECO:0007669"/>
    <property type="project" value="InterPro"/>
</dbReference>
<comment type="caution">
    <text evidence="5">The sequence shown here is derived from an EMBL/GenBank/DDBJ whole genome shotgun (WGS) entry which is preliminary data.</text>
</comment>
<dbReference type="Proteomes" id="UP000230821">
    <property type="component" value="Unassembled WGS sequence"/>
</dbReference>
<feature type="domain" description="HTH araC/xylS-type" evidence="4">
    <location>
        <begin position="48"/>
        <end position="147"/>
    </location>
</feature>
<dbReference type="SMART" id="SM00871">
    <property type="entry name" value="AraC_E_bind"/>
    <property type="match status" value="1"/>
</dbReference>
<organism evidence="5 6">
    <name type="scientific">candidate division KSB3 bacterium</name>
    <dbReference type="NCBI Taxonomy" id="2044937"/>
    <lineage>
        <taxon>Bacteria</taxon>
        <taxon>candidate division KSB3</taxon>
    </lineage>
</organism>
<evidence type="ECO:0000313" key="6">
    <source>
        <dbReference type="Proteomes" id="UP000230821"/>
    </source>
</evidence>
<dbReference type="Gene3D" id="3.20.80.10">
    <property type="entry name" value="Regulatory factor, effector binding domain"/>
    <property type="match status" value="1"/>
</dbReference>
<dbReference type="AlphaFoldDB" id="A0A2G6K8E4"/>
<dbReference type="SUPFAM" id="SSF46689">
    <property type="entry name" value="Homeodomain-like"/>
    <property type="match status" value="2"/>
</dbReference>
<evidence type="ECO:0000313" key="5">
    <source>
        <dbReference type="EMBL" id="PIE31650.1"/>
    </source>
</evidence>
<sequence length="352" mass="40573">MSADKGGFTLVIDAVMCVKDRAALLTRTDTKTNTRAKLMRDEYISRINRVIDYVDANIDDNFSLKTLAEVACFSQYHFHRIFKAISGETVHQFTQRLRIEKAAAQLVNWPEKSITEIALNCGFSSSAAFARTFRDTFQMSPSQWRSKTCLEISKNCKTNSNKWKDFDISSYYIDNVTNNLTWRIQMDDKKLVKIEVKTMPEYHVAYVRHIGPYNGDDELFENLFIKLMNWAGPRGLLKFPETTVMCVYHDDPRITEEEKLRISACITVSEETPVEGEIGKMEIPGGQFAVARFELAESEEYEKAWNFVCGDWLPESGYQPDDRLCYEIYHNNPKEHPEGIHIVDICIPVKPL</sequence>
<dbReference type="GO" id="GO:0003700">
    <property type="term" value="F:DNA-binding transcription factor activity"/>
    <property type="evidence" value="ECO:0007669"/>
    <property type="project" value="InterPro"/>
</dbReference>
<dbReference type="InterPro" id="IPR011256">
    <property type="entry name" value="Reg_factor_effector_dom_sf"/>
</dbReference>
<dbReference type="InterPro" id="IPR020449">
    <property type="entry name" value="Tscrpt_reg_AraC-type_HTH"/>
</dbReference>
<dbReference type="InterPro" id="IPR050908">
    <property type="entry name" value="SmbC-like"/>
</dbReference>
<evidence type="ECO:0000256" key="1">
    <source>
        <dbReference type="ARBA" id="ARBA00023015"/>
    </source>
</evidence>
<dbReference type="Gene3D" id="1.10.10.60">
    <property type="entry name" value="Homeodomain-like"/>
    <property type="match status" value="2"/>
</dbReference>
<dbReference type="PANTHER" id="PTHR40055:SF1">
    <property type="entry name" value="TRANSCRIPTIONAL REGULATOR YGIV-RELATED"/>
    <property type="match status" value="1"/>
</dbReference>
<dbReference type="InterPro" id="IPR018060">
    <property type="entry name" value="HTH_AraC"/>
</dbReference>
<dbReference type="PROSITE" id="PS01124">
    <property type="entry name" value="HTH_ARAC_FAMILY_2"/>
    <property type="match status" value="1"/>
</dbReference>
<gene>
    <name evidence="5" type="ORF">CSA56_17725</name>
</gene>
<reference evidence="5 6" key="1">
    <citation type="submission" date="2017-10" db="EMBL/GenBank/DDBJ databases">
        <title>Novel microbial diversity and functional potential in the marine mammal oral microbiome.</title>
        <authorList>
            <person name="Dudek N.K."/>
            <person name="Sun C.L."/>
            <person name="Burstein D."/>
            <person name="Kantor R.S."/>
            <person name="Aliaga Goltsman D.S."/>
            <person name="Bik E.M."/>
            <person name="Thomas B.C."/>
            <person name="Banfield J.F."/>
            <person name="Relman D.A."/>
        </authorList>
    </citation>
    <scope>NUCLEOTIDE SEQUENCE [LARGE SCALE GENOMIC DNA]</scope>
    <source>
        <strain evidence="5">DOLJORAL78_47_16</strain>
    </source>
</reference>
<dbReference type="SUPFAM" id="SSF55136">
    <property type="entry name" value="Probable bacterial effector-binding domain"/>
    <property type="match status" value="1"/>
</dbReference>
<dbReference type="PANTHER" id="PTHR40055">
    <property type="entry name" value="TRANSCRIPTIONAL REGULATOR YGIV-RELATED"/>
    <property type="match status" value="1"/>
</dbReference>
<dbReference type="Pfam" id="PF06445">
    <property type="entry name" value="GyrI-like"/>
    <property type="match status" value="1"/>
</dbReference>
<dbReference type="SMART" id="SM00342">
    <property type="entry name" value="HTH_ARAC"/>
    <property type="match status" value="1"/>
</dbReference>